<proteinExistence type="predicted"/>
<comment type="caution">
    <text evidence="2">The sequence shown here is derived from an EMBL/GenBank/DDBJ whole genome shotgun (WGS) entry which is preliminary data.</text>
</comment>
<dbReference type="InterPro" id="IPR026960">
    <property type="entry name" value="RVT-Znf"/>
</dbReference>
<name>A0A9R1VK44_LACSA</name>
<organism evidence="2 3">
    <name type="scientific">Lactuca sativa</name>
    <name type="common">Garden lettuce</name>
    <dbReference type="NCBI Taxonomy" id="4236"/>
    <lineage>
        <taxon>Eukaryota</taxon>
        <taxon>Viridiplantae</taxon>
        <taxon>Streptophyta</taxon>
        <taxon>Embryophyta</taxon>
        <taxon>Tracheophyta</taxon>
        <taxon>Spermatophyta</taxon>
        <taxon>Magnoliopsida</taxon>
        <taxon>eudicotyledons</taxon>
        <taxon>Gunneridae</taxon>
        <taxon>Pentapetalae</taxon>
        <taxon>asterids</taxon>
        <taxon>campanulids</taxon>
        <taxon>Asterales</taxon>
        <taxon>Asteraceae</taxon>
        <taxon>Cichorioideae</taxon>
        <taxon>Cichorieae</taxon>
        <taxon>Lactucinae</taxon>
        <taxon>Lactuca</taxon>
    </lineage>
</organism>
<evidence type="ECO:0000313" key="2">
    <source>
        <dbReference type="EMBL" id="KAJ0206493.1"/>
    </source>
</evidence>
<accession>A0A9R1VK44</accession>
<evidence type="ECO:0000259" key="1">
    <source>
        <dbReference type="Pfam" id="PF13966"/>
    </source>
</evidence>
<feature type="domain" description="Reverse transcriptase zinc-binding" evidence="1">
    <location>
        <begin position="137"/>
        <end position="222"/>
    </location>
</feature>
<reference evidence="2 3" key="1">
    <citation type="journal article" date="2017" name="Nat. Commun.">
        <title>Genome assembly with in vitro proximity ligation data and whole-genome triplication in lettuce.</title>
        <authorList>
            <person name="Reyes-Chin-Wo S."/>
            <person name="Wang Z."/>
            <person name="Yang X."/>
            <person name="Kozik A."/>
            <person name="Arikit S."/>
            <person name="Song C."/>
            <person name="Xia L."/>
            <person name="Froenicke L."/>
            <person name="Lavelle D.O."/>
            <person name="Truco M.J."/>
            <person name="Xia R."/>
            <person name="Zhu S."/>
            <person name="Xu C."/>
            <person name="Xu H."/>
            <person name="Xu X."/>
            <person name="Cox K."/>
            <person name="Korf I."/>
            <person name="Meyers B.C."/>
            <person name="Michelmore R.W."/>
        </authorList>
    </citation>
    <scope>NUCLEOTIDE SEQUENCE [LARGE SCALE GENOMIC DNA]</scope>
    <source>
        <strain evidence="3">cv. Salinas</strain>
        <tissue evidence="2">Seedlings</tissue>
    </source>
</reference>
<evidence type="ECO:0000313" key="3">
    <source>
        <dbReference type="Proteomes" id="UP000235145"/>
    </source>
</evidence>
<gene>
    <name evidence="2" type="ORF">LSAT_V11C500296440</name>
</gene>
<dbReference type="EMBL" id="NBSK02000005">
    <property type="protein sequence ID" value="KAJ0206493.1"/>
    <property type="molecule type" value="Genomic_DNA"/>
</dbReference>
<dbReference type="PANTHER" id="PTHR33116">
    <property type="entry name" value="REVERSE TRANSCRIPTASE ZINC-BINDING DOMAIN-CONTAINING PROTEIN-RELATED-RELATED"/>
    <property type="match status" value="1"/>
</dbReference>
<sequence>MEKESLWNKVISSIHNLGMRSAYDLSNKSTTGVRNNVARMKVVLAKRDNPISTIIKRKKDEWIGDKPLQLVFPDLYCKESHKKCKISDQIYDGGLSWSWSSQPDTHHVNQLRQILRSTCLNSSSDSWSCELDSNGQFSVAACKRRLTKADIGSDGNPFLWLKEVPTKLSCFVWRSVQNRILSALALKNWGINIASVTCGECNLAEESADHLLRVCHFAKATWECIFRWCGISMPSFDKVFELLEFAATWGNCLKKKKVLVGICYGTMWCLWKARNDRTFNQSRIASTKILDMVQSSMFMLFKHRSNKQVYKWIDWCIDPLM</sequence>
<protein>
    <recommendedName>
        <fullName evidence="1">Reverse transcriptase zinc-binding domain-containing protein</fullName>
    </recommendedName>
</protein>
<keyword evidence="3" id="KW-1185">Reference proteome</keyword>
<dbReference type="PANTHER" id="PTHR33116:SF79">
    <property type="entry name" value="REVERSE TRANSCRIPTASE DOMAIN, ZINC FINGER, CCHC-TYPE-RELATED"/>
    <property type="match status" value="1"/>
</dbReference>
<dbReference type="Pfam" id="PF13966">
    <property type="entry name" value="zf-RVT"/>
    <property type="match status" value="1"/>
</dbReference>
<dbReference type="Proteomes" id="UP000235145">
    <property type="component" value="Unassembled WGS sequence"/>
</dbReference>
<dbReference type="AlphaFoldDB" id="A0A9R1VK44"/>